<gene>
    <name evidence="2" type="ORF">PG993_005226</name>
</gene>
<evidence type="ECO:0000256" key="1">
    <source>
        <dbReference type="SAM" id="MobiDB-lite"/>
    </source>
</evidence>
<feature type="region of interest" description="Disordered" evidence="1">
    <location>
        <begin position="53"/>
        <end position="75"/>
    </location>
</feature>
<dbReference type="Proteomes" id="UP001444661">
    <property type="component" value="Unassembled WGS sequence"/>
</dbReference>
<sequence length="75" mass="7970">MGGVKTLQAIGQKSSRGIDQLRDDDTSITRLATTPSIRSKSLRYTAGVVLENAESSDDDTSDGGKDVLTTNIQRG</sequence>
<evidence type="ECO:0000313" key="2">
    <source>
        <dbReference type="EMBL" id="KAK8045202.1"/>
    </source>
</evidence>
<accession>A0ABR1TFM2</accession>
<protein>
    <recommendedName>
        <fullName evidence="4">FXSXX-COOH protein</fullName>
    </recommendedName>
</protein>
<reference evidence="2 3" key="1">
    <citation type="submission" date="2023-01" db="EMBL/GenBank/DDBJ databases">
        <title>Analysis of 21 Apiospora genomes using comparative genomics revels a genus with tremendous synthesis potential of carbohydrate active enzymes and secondary metabolites.</title>
        <authorList>
            <person name="Sorensen T."/>
        </authorList>
    </citation>
    <scope>NUCLEOTIDE SEQUENCE [LARGE SCALE GENOMIC DNA]</scope>
    <source>
        <strain evidence="2 3">CBS 33761</strain>
    </source>
</reference>
<evidence type="ECO:0008006" key="4">
    <source>
        <dbReference type="Google" id="ProtNLM"/>
    </source>
</evidence>
<dbReference type="EMBL" id="JAQQWK010000003">
    <property type="protein sequence ID" value="KAK8045202.1"/>
    <property type="molecule type" value="Genomic_DNA"/>
</dbReference>
<keyword evidence="3" id="KW-1185">Reference proteome</keyword>
<evidence type="ECO:0000313" key="3">
    <source>
        <dbReference type="Proteomes" id="UP001444661"/>
    </source>
</evidence>
<comment type="caution">
    <text evidence="2">The sequence shown here is derived from an EMBL/GenBank/DDBJ whole genome shotgun (WGS) entry which is preliminary data.</text>
</comment>
<name>A0ABR1TFM2_9PEZI</name>
<organism evidence="2 3">
    <name type="scientific">Apiospora rasikravindrae</name>
    <dbReference type="NCBI Taxonomy" id="990691"/>
    <lineage>
        <taxon>Eukaryota</taxon>
        <taxon>Fungi</taxon>
        <taxon>Dikarya</taxon>
        <taxon>Ascomycota</taxon>
        <taxon>Pezizomycotina</taxon>
        <taxon>Sordariomycetes</taxon>
        <taxon>Xylariomycetidae</taxon>
        <taxon>Amphisphaeriales</taxon>
        <taxon>Apiosporaceae</taxon>
        <taxon>Apiospora</taxon>
    </lineage>
</organism>
<proteinExistence type="predicted"/>